<organism evidence="2 3">
    <name type="scientific">Cinchona calisaya</name>
    <dbReference type="NCBI Taxonomy" id="153742"/>
    <lineage>
        <taxon>Eukaryota</taxon>
        <taxon>Viridiplantae</taxon>
        <taxon>Streptophyta</taxon>
        <taxon>Embryophyta</taxon>
        <taxon>Tracheophyta</taxon>
        <taxon>Spermatophyta</taxon>
        <taxon>Magnoliopsida</taxon>
        <taxon>eudicotyledons</taxon>
        <taxon>Gunneridae</taxon>
        <taxon>Pentapetalae</taxon>
        <taxon>asterids</taxon>
        <taxon>lamiids</taxon>
        <taxon>Gentianales</taxon>
        <taxon>Rubiaceae</taxon>
        <taxon>Cinchonoideae</taxon>
        <taxon>Cinchoneae</taxon>
        <taxon>Cinchona</taxon>
    </lineage>
</organism>
<evidence type="ECO:0000256" key="1">
    <source>
        <dbReference type="SAM" id="MobiDB-lite"/>
    </source>
</evidence>
<proteinExistence type="predicted"/>
<accession>A0ABD3AQ84</accession>
<name>A0ABD3AQ84_9GENT</name>
<feature type="region of interest" description="Disordered" evidence="1">
    <location>
        <begin position="1"/>
        <end position="37"/>
    </location>
</feature>
<protein>
    <submittedName>
        <fullName evidence="2">Uncharacterized protein</fullName>
    </submittedName>
</protein>
<reference evidence="2 3" key="1">
    <citation type="submission" date="2024-11" db="EMBL/GenBank/DDBJ databases">
        <title>A near-complete genome assembly of Cinchona calisaya.</title>
        <authorList>
            <person name="Lian D.C."/>
            <person name="Zhao X.W."/>
            <person name="Wei L."/>
        </authorList>
    </citation>
    <scope>NUCLEOTIDE SEQUENCE [LARGE SCALE GENOMIC DNA]</scope>
    <source>
        <tissue evidence="2">Nenye</tissue>
    </source>
</reference>
<comment type="caution">
    <text evidence="2">The sequence shown here is derived from an EMBL/GenBank/DDBJ whole genome shotgun (WGS) entry which is preliminary data.</text>
</comment>
<dbReference type="AlphaFoldDB" id="A0ABD3AQ84"/>
<dbReference type="EMBL" id="JBJUIK010000003">
    <property type="protein sequence ID" value="KAL3533194.1"/>
    <property type="molecule type" value="Genomic_DNA"/>
</dbReference>
<sequence length="127" mass="13262">MGLIYGRKKMHAGRPKKARRREPDKVRTTVGGKQRLSKDQISSSFELTSNTPIATSVVSGIEDGFASASNFVISGTNVVSTLSGTYVDSAPAATSTASGVGSTSNTTTGYVSQFMAHKDLGVDVTTL</sequence>
<keyword evidence="3" id="KW-1185">Reference proteome</keyword>
<dbReference type="Proteomes" id="UP001630127">
    <property type="component" value="Unassembled WGS sequence"/>
</dbReference>
<gene>
    <name evidence="2" type="ORF">ACH5RR_006715</name>
</gene>
<feature type="compositionally biased region" description="Basic residues" evidence="1">
    <location>
        <begin position="1"/>
        <end position="20"/>
    </location>
</feature>
<evidence type="ECO:0000313" key="3">
    <source>
        <dbReference type="Proteomes" id="UP001630127"/>
    </source>
</evidence>
<evidence type="ECO:0000313" key="2">
    <source>
        <dbReference type="EMBL" id="KAL3533194.1"/>
    </source>
</evidence>